<evidence type="ECO:0000259" key="2">
    <source>
        <dbReference type="PROSITE" id="PS50940"/>
    </source>
</evidence>
<dbReference type="InterPro" id="IPR036508">
    <property type="entry name" value="Chitin-bd_dom_sf"/>
</dbReference>
<organism evidence="3 4">
    <name type="scientific">Polypedilum vanderplanki</name>
    <name type="common">Sleeping chironomid midge</name>
    <dbReference type="NCBI Taxonomy" id="319348"/>
    <lineage>
        <taxon>Eukaryota</taxon>
        <taxon>Metazoa</taxon>
        <taxon>Ecdysozoa</taxon>
        <taxon>Arthropoda</taxon>
        <taxon>Hexapoda</taxon>
        <taxon>Insecta</taxon>
        <taxon>Pterygota</taxon>
        <taxon>Neoptera</taxon>
        <taxon>Endopterygota</taxon>
        <taxon>Diptera</taxon>
        <taxon>Nematocera</taxon>
        <taxon>Chironomoidea</taxon>
        <taxon>Chironomidae</taxon>
        <taxon>Chironominae</taxon>
        <taxon>Polypedilum</taxon>
        <taxon>Polypedilum</taxon>
    </lineage>
</organism>
<dbReference type="SUPFAM" id="SSF57625">
    <property type="entry name" value="Invertebrate chitin-binding proteins"/>
    <property type="match status" value="1"/>
</dbReference>
<sequence length="257" mass="28799">MGYMSFSLLFALTFFLECNGQVQNLCNKEVPGTPPEIIELEFAEDPSHCSRYLYCRRNDKKEVISVYQLDCRVNANHRYFELDDQNNGVCVENEEVCKARTCPERDPNNIMVAVVDDPTCTRFFPCAFPPLLMTCAQGLLFNRATGQCVLPSVAPCSDQVITRPECPRGPNGEMDVNGFFPGSFCHSFILCINSEIQPPELHCARGQIFVPNPDPLQSGRCEIDTAGTCDHSTNPSVPRDYFIVPQAPTRSIRNQKS</sequence>
<dbReference type="AlphaFoldDB" id="A0A9J6BDL0"/>
<gene>
    <name evidence="3" type="ORF">PVAND_015586</name>
</gene>
<feature type="signal peptide" evidence="1">
    <location>
        <begin position="1"/>
        <end position="20"/>
    </location>
</feature>
<comment type="caution">
    <text evidence="3">The sequence shown here is derived from an EMBL/GenBank/DDBJ whole genome shotgun (WGS) entry which is preliminary data.</text>
</comment>
<evidence type="ECO:0000313" key="3">
    <source>
        <dbReference type="EMBL" id="KAG5667611.1"/>
    </source>
</evidence>
<proteinExistence type="predicted"/>
<dbReference type="InterPro" id="IPR002557">
    <property type="entry name" value="Chitin-bd_dom"/>
</dbReference>
<dbReference type="GO" id="GO:0005576">
    <property type="term" value="C:extracellular region"/>
    <property type="evidence" value="ECO:0007669"/>
    <property type="project" value="InterPro"/>
</dbReference>
<dbReference type="GO" id="GO:0008061">
    <property type="term" value="F:chitin binding"/>
    <property type="evidence" value="ECO:0007669"/>
    <property type="project" value="InterPro"/>
</dbReference>
<feature type="domain" description="Chitin-binding type-2" evidence="2">
    <location>
        <begin position="99"/>
        <end position="158"/>
    </location>
</feature>
<accession>A0A9J6BDL0</accession>
<dbReference type="EMBL" id="JADBJN010000004">
    <property type="protein sequence ID" value="KAG5667611.1"/>
    <property type="molecule type" value="Genomic_DNA"/>
</dbReference>
<keyword evidence="1" id="KW-0732">Signal</keyword>
<reference evidence="3" key="1">
    <citation type="submission" date="2021-03" db="EMBL/GenBank/DDBJ databases">
        <title>Chromosome level genome of the anhydrobiotic midge Polypedilum vanderplanki.</title>
        <authorList>
            <person name="Yoshida Y."/>
            <person name="Kikawada T."/>
            <person name="Gusev O."/>
        </authorList>
    </citation>
    <scope>NUCLEOTIDE SEQUENCE</scope>
    <source>
        <strain evidence="3">NIAS01</strain>
        <tissue evidence="3">Whole body or cell culture</tissue>
    </source>
</reference>
<dbReference type="PROSITE" id="PS50940">
    <property type="entry name" value="CHIT_BIND_II"/>
    <property type="match status" value="2"/>
</dbReference>
<name>A0A9J6BDL0_POLVA</name>
<feature type="domain" description="Chitin-binding type-2" evidence="2">
    <location>
        <begin position="163"/>
        <end position="231"/>
    </location>
</feature>
<dbReference type="Gene3D" id="2.170.140.10">
    <property type="entry name" value="Chitin binding domain"/>
    <property type="match status" value="1"/>
</dbReference>
<protein>
    <recommendedName>
        <fullName evidence="2">Chitin-binding type-2 domain-containing protein</fullName>
    </recommendedName>
</protein>
<keyword evidence="4" id="KW-1185">Reference proteome</keyword>
<evidence type="ECO:0000313" key="4">
    <source>
        <dbReference type="Proteomes" id="UP001107558"/>
    </source>
</evidence>
<feature type="chain" id="PRO_5039918103" description="Chitin-binding type-2 domain-containing protein" evidence="1">
    <location>
        <begin position="21"/>
        <end position="257"/>
    </location>
</feature>
<dbReference type="Pfam" id="PF01607">
    <property type="entry name" value="CBM_14"/>
    <property type="match status" value="1"/>
</dbReference>
<dbReference type="SMART" id="SM00494">
    <property type="entry name" value="ChtBD2"/>
    <property type="match status" value="2"/>
</dbReference>
<evidence type="ECO:0000256" key="1">
    <source>
        <dbReference type="SAM" id="SignalP"/>
    </source>
</evidence>
<dbReference type="Proteomes" id="UP001107558">
    <property type="component" value="Chromosome 4"/>
</dbReference>